<feature type="transmembrane region" description="Helical" evidence="1">
    <location>
        <begin position="36"/>
        <end position="59"/>
    </location>
</feature>
<dbReference type="Proteomes" id="UP001180087">
    <property type="component" value="Chromosome"/>
</dbReference>
<sequence>MSRQYRYKLPPWAFTCLCVIERAVVPILIFQVFRTLFLPTTFDILLLGFITGLFFAFYLRWI</sequence>
<organism evidence="2 3">
    <name type="scientific">Aciduricibacillus chroicocephali</name>
    <dbReference type="NCBI Taxonomy" id="3054939"/>
    <lineage>
        <taxon>Bacteria</taxon>
        <taxon>Bacillati</taxon>
        <taxon>Bacillota</taxon>
        <taxon>Bacilli</taxon>
        <taxon>Bacillales</taxon>
        <taxon>Bacillaceae</taxon>
        <taxon>Aciduricibacillus</taxon>
    </lineage>
</organism>
<keyword evidence="1" id="KW-1133">Transmembrane helix</keyword>
<dbReference type="EMBL" id="CP129113">
    <property type="protein sequence ID" value="WLV26037.1"/>
    <property type="molecule type" value="Genomic_DNA"/>
</dbReference>
<evidence type="ECO:0000256" key="1">
    <source>
        <dbReference type="SAM" id="Phobius"/>
    </source>
</evidence>
<evidence type="ECO:0000313" key="2">
    <source>
        <dbReference type="EMBL" id="WLV26037.1"/>
    </source>
</evidence>
<keyword evidence="3" id="KW-1185">Reference proteome</keyword>
<name>A0ABY9KZ81_9BACI</name>
<proteinExistence type="predicted"/>
<keyword evidence="1" id="KW-0812">Transmembrane</keyword>
<keyword evidence="1" id="KW-0472">Membrane</keyword>
<accession>A0ABY9KZ81</accession>
<feature type="transmembrane region" description="Helical" evidence="1">
    <location>
        <begin position="12"/>
        <end position="30"/>
    </location>
</feature>
<evidence type="ECO:0008006" key="4">
    <source>
        <dbReference type="Google" id="ProtNLM"/>
    </source>
</evidence>
<reference evidence="2" key="1">
    <citation type="submission" date="2023-06" db="EMBL/GenBank/DDBJ databases">
        <title>A Treasure from Seagulls: Isolation and Description of Aciduricobacillus qingdaonensis gen. nov., sp. nov., a Rare Obligately Uric Acid-utilizing Member in the Family Bacillaceae.</title>
        <authorList>
            <person name="Liu W."/>
            <person name="Wang B."/>
        </authorList>
    </citation>
    <scope>NUCLEOTIDE SEQUENCE</scope>
    <source>
        <strain evidence="2">44XB</strain>
    </source>
</reference>
<gene>
    <name evidence="2" type="ORF">QR721_08555</name>
</gene>
<evidence type="ECO:0000313" key="3">
    <source>
        <dbReference type="Proteomes" id="UP001180087"/>
    </source>
</evidence>
<protein>
    <recommendedName>
        <fullName evidence="4">Membrane protein YszA</fullName>
    </recommendedName>
</protein>